<evidence type="ECO:0000256" key="3">
    <source>
        <dbReference type="ARBA" id="ARBA00022741"/>
    </source>
</evidence>
<dbReference type="InterPro" id="IPR040911">
    <property type="entry name" value="Exostosin_GT47"/>
</dbReference>
<sequence length="1319" mass="143352">MEPYAPRPDAAMATTAPSRLRRLTLDVLDTYTRVGAGRPAGAGGAGGADRRAARAEAELICYAGDVLGPGGDGPSFEIIDKLGKGSFGQVFRCRSAKTGRLVAIKVVKNCASYATQALVESQIARMLNSRGAHPHVVHLFGDFSHGGHVCLVFELLSMNLYELLKQNQFRGLPLESVRLFSAQILSALVCLDDAKIVHCDVKPENILLSPRPGDDGASVVKLIDFGSACVEGRSTQTYVQSRFYRAPEVLVGAPYDGAIDVWSAACVVAELMLGLPVFPGVSAHNQITRIVEMLGTFPDALLERGDDAAKYFFRKPDAPPPAAPPQPPPAAVPDDAFDDDGADAKFSDDDDGPASSYELKTPEAYARDTGSSVPRTKKYFQYKRLDEIVNHYPIRAGLSASDVDAERDKRKVFAHFVRGMLRHAPDERWTPRMAAAHPFLAGAALGNWQAPAGPAPTKRRHFARRPGPAARRPAARDLGASAPAWLPDDGAPTPEIRDRRASAATASYRRARRAGALARARGLGESKVSGIGMSLAAHPPEFDAGNAAPTPLAPPFPPAYYHQPGAYYYPPPQYSPPRPSRAAPAQQHDDRGPPPGEYYGSAPGYGGNSAPGGAGRRGPSRAHAGRFRQTQYAYAPQHAFANAPHHHGHRRSWNQQPPLSTTPEDDRRAPAQSDPRRRAAPPYQPQQQHRGGRRALRSPSLPTRSYLHARGGGAAERIADAGEPRRRRGAPERGAGPRGDERRPTRNDVEPAARRRGREASGAAPSRRAARRKAAEPPRDVSLAAMRAWDLSGAGPCPSDLKVYVYEYPGVESMAWYQHAKKMRQRCREDDRCANHYAGEHLLAQFSLELILHDFFTKACVRTRDPEAADLFFVPHYGDVLYRETGRGDKPSAYEAALLDILERQDTKAWERTFNVTGEYWTRRGGGDHVLVQPAPVTGLRHPKGGRGWTHYLQQLHAPIWISLELSRSFVAEYPACGRKNVVAPYPIPGRAWHDGQWARKARKAALSVFGPALPSVESSRPLAAYYRAGDHGCVNVRRAIAAEFADASLDQGGVGDGGFVLRDRAVDGADDALTKLRTQALRVPRQALMHLADFCPCPEGDSPSAKRQYDALLAGCVPVVVSDDALWAYSNEMGLDGDLDPSSFALNVSEASLLKFDADPDKQTTVNTKADAGHAHHAGRDDADAFPLLGILGAARRGLAAFREAGATAAWAYRYYATGDYGDEDPLLAGVFPNGGALALLVRDLERRARGSRWPACEAELARPHFELKKQYCGAVPAAKEARGLRDRLRKTKDPAKRAAVQAALDAYEGGRVFRRRR</sequence>
<feature type="region of interest" description="Disordered" evidence="7">
    <location>
        <begin position="567"/>
        <end position="623"/>
    </location>
</feature>
<evidence type="ECO:0000256" key="1">
    <source>
        <dbReference type="ARBA" id="ARBA00022527"/>
    </source>
</evidence>
<dbReference type="InterPro" id="IPR000719">
    <property type="entry name" value="Prot_kinase_dom"/>
</dbReference>
<evidence type="ECO:0000256" key="4">
    <source>
        <dbReference type="ARBA" id="ARBA00022777"/>
    </source>
</evidence>
<dbReference type="PANTHER" id="PTHR24058">
    <property type="entry name" value="DUAL SPECIFICITY PROTEIN KINASE"/>
    <property type="match status" value="1"/>
</dbReference>
<dbReference type="InterPro" id="IPR050494">
    <property type="entry name" value="Ser_Thr_dual-spec_kinase"/>
</dbReference>
<keyword evidence="1" id="KW-0723">Serine/threonine-protein kinase</keyword>
<dbReference type="GO" id="GO:0016301">
    <property type="term" value="F:kinase activity"/>
    <property type="evidence" value="ECO:0007669"/>
    <property type="project" value="UniProtKB-KW"/>
</dbReference>
<accession>A0ABR1FLD2</accession>
<evidence type="ECO:0000256" key="6">
    <source>
        <dbReference type="PROSITE-ProRule" id="PRU10141"/>
    </source>
</evidence>
<dbReference type="PROSITE" id="PS50011">
    <property type="entry name" value="PROTEIN_KINASE_DOM"/>
    <property type="match status" value="1"/>
</dbReference>
<reference evidence="9 10" key="1">
    <citation type="submission" date="2024-03" db="EMBL/GenBank/DDBJ databases">
        <title>Aureococcus anophagefferens CCMP1851 and Kratosvirus quantuckense: Draft genome of a second virus-susceptible host strain in the model system.</title>
        <authorList>
            <person name="Chase E."/>
            <person name="Truchon A.R."/>
            <person name="Schepens W."/>
            <person name="Wilhelm S.W."/>
        </authorList>
    </citation>
    <scope>NUCLEOTIDE SEQUENCE [LARGE SCALE GENOMIC DNA]</scope>
    <source>
        <strain evidence="9 10">CCMP1851</strain>
    </source>
</reference>
<dbReference type="EMBL" id="JBBJCI010000365">
    <property type="protein sequence ID" value="KAK7232942.1"/>
    <property type="molecule type" value="Genomic_DNA"/>
</dbReference>
<feature type="region of interest" description="Disordered" evidence="7">
    <location>
        <begin position="452"/>
        <end position="508"/>
    </location>
</feature>
<feature type="domain" description="Protein kinase" evidence="8">
    <location>
        <begin position="76"/>
        <end position="440"/>
    </location>
</feature>
<dbReference type="Proteomes" id="UP001363151">
    <property type="component" value="Unassembled WGS sequence"/>
</dbReference>
<evidence type="ECO:0000313" key="9">
    <source>
        <dbReference type="EMBL" id="KAK7232942.1"/>
    </source>
</evidence>
<dbReference type="PROSITE" id="PS00108">
    <property type="entry name" value="PROTEIN_KINASE_ST"/>
    <property type="match status" value="1"/>
</dbReference>
<gene>
    <name evidence="9" type="primary">YAK1</name>
    <name evidence="9" type="ORF">SO694_0003634</name>
</gene>
<dbReference type="PROSITE" id="PS00107">
    <property type="entry name" value="PROTEIN_KINASE_ATP"/>
    <property type="match status" value="1"/>
</dbReference>
<feature type="compositionally biased region" description="Pro residues" evidence="7">
    <location>
        <begin position="569"/>
        <end position="579"/>
    </location>
</feature>
<dbReference type="InterPro" id="IPR011009">
    <property type="entry name" value="Kinase-like_dom_sf"/>
</dbReference>
<dbReference type="SUPFAM" id="SSF56112">
    <property type="entry name" value="Protein kinase-like (PK-like)"/>
    <property type="match status" value="1"/>
</dbReference>
<evidence type="ECO:0000256" key="2">
    <source>
        <dbReference type="ARBA" id="ARBA00022679"/>
    </source>
</evidence>
<dbReference type="SMART" id="SM00220">
    <property type="entry name" value="S_TKc"/>
    <property type="match status" value="1"/>
</dbReference>
<feature type="compositionally biased region" description="Gly residues" evidence="7">
    <location>
        <begin position="603"/>
        <end position="616"/>
    </location>
</feature>
<evidence type="ECO:0000256" key="7">
    <source>
        <dbReference type="SAM" id="MobiDB-lite"/>
    </source>
</evidence>
<evidence type="ECO:0000256" key="5">
    <source>
        <dbReference type="ARBA" id="ARBA00022840"/>
    </source>
</evidence>
<comment type="caution">
    <text evidence="9">The sequence shown here is derived from an EMBL/GenBank/DDBJ whole genome shotgun (WGS) entry which is preliminary data.</text>
</comment>
<feature type="region of interest" description="Disordered" evidence="7">
    <location>
        <begin position="313"/>
        <end position="372"/>
    </location>
</feature>
<evidence type="ECO:0000313" key="10">
    <source>
        <dbReference type="Proteomes" id="UP001363151"/>
    </source>
</evidence>
<proteinExistence type="predicted"/>
<dbReference type="InterPro" id="IPR008271">
    <property type="entry name" value="Ser/Thr_kinase_AS"/>
</dbReference>
<feature type="compositionally biased region" description="Basic and acidic residues" evidence="7">
    <location>
        <begin position="738"/>
        <end position="753"/>
    </location>
</feature>
<keyword evidence="5 6" id="KW-0067">ATP-binding</keyword>
<dbReference type="Gene3D" id="3.30.200.20">
    <property type="entry name" value="Phosphorylase Kinase, domain 1"/>
    <property type="match status" value="1"/>
</dbReference>
<protein>
    <submittedName>
        <fullName evidence="9">Protein kinase</fullName>
    </submittedName>
</protein>
<keyword evidence="10" id="KW-1185">Reference proteome</keyword>
<feature type="compositionally biased region" description="Polar residues" evidence="7">
    <location>
        <begin position="653"/>
        <end position="662"/>
    </location>
</feature>
<keyword evidence="4 9" id="KW-0418">Kinase</keyword>
<feature type="region of interest" description="Disordered" evidence="7">
    <location>
        <begin position="643"/>
        <end position="779"/>
    </location>
</feature>
<dbReference type="PANTHER" id="PTHR24058:SF17">
    <property type="entry name" value="HOMEODOMAIN INTERACTING PROTEIN KINASE, ISOFORM D"/>
    <property type="match status" value="1"/>
</dbReference>
<organism evidence="9 10">
    <name type="scientific">Aureococcus anophagefferens</name>
    <name type="common">Harmful bloom alga</name>
    <dbReference type="NCBI Taxonomy" id="44056"/>
    <lineage>
        <taxon>Eukaryota</taxon>
        <taxon>Sar</taxon>
        <taxon>Stramenopiles</taxon>
        <taxon>Ochrophyta</taxon>
        <taxon>Pelagophyceae</taxon>
        <taxon>Pelagomonadales</taxon>
        <taxon>Pelagomonadaceae</taxon>
        <taxon>Aureococcus</taxon>
    </lineage>
</organism>
<dbReference type="Pfam" id="PF03016">
    <property type="entry name" value="Exostosin_GT47"/>
    <property type="match status" value="1"/>
</dbReference>
<feature type="compositionally biased region" description="Pro residues" evidence="7">
    <location>
        <begin position="318"/>
        <end position="331"/>
    </location>
</feature>
<keyword evidence="2" id="KW-0808">Transferase</keyword>
<evidence type="ECO:0000259" key="8">
    <source>
        <dbReference type="PROSITE" id="PS50011"/>
    </source>
</evidence>
<dbReference type="Pfam" id="PF00069">
    <property type="entry name" value="Pkinase"/>
    <property type="match status" value="1"/>
</dbReference>
<feature type="compositionally biased region" description="Basic and acidic residues" evidence="7">
    <location>
        <begin position="664"/>
        <end position="677"/>
    </location>
</feature>
<name>A0ABR1FLD2_AURAN</name>
<keyword evidence="3 6" id="KW-0547">Nucleotide-binding</keyword>
<dbReference type="Gene3D" id="1.10.510.10">
    <property type="entry name" value="Transferase(Phosphotransferase) domain 1"/>
    <property type="match status" value="1"/>
</dbReference>
<dbReference type="InterPro" id="IPR017441">
    <property type="entry name" value="Protein_kinase_ATP_BS"/>
</dbReference>
<feature type="binding site" evidence="6">
    <location>
        <position position="105"/>
    </location>
    <ligand>
        <name>ATP</name>
        <dbReference type="ChEBI" id="CHEBI:30616"/>
    </ligand>
</feature>